<name>A0ABY9JTZ0_9BACI</name>
<keyword evidence="1" id="KW-0812">Transmembrane</keyword>
<dbReference type="Proteomes" id="UP001197974">
    <property type="component" value="Chromosome"/>
</dbReference>
<dbReference type="InterPro" id="IPR025441">
    <property type="entry name" value="DUF4181"/>
</dbReference>
<dbReference type="EMBL" id="CP129013">
    <property type="protein sequence ID" value="WLR41763.1"/>
    <property type="molecule type" value="Genomic_DNA"/>
</dbReference>
<feature type="transmembrane region" description="Helical" evidence="1">
    <location>
        <begin position="44"/>
        <end position="64"/>
    </location>
</feature>
<evidence type="ECO:0000313" key="3">
    <source>
        <dbReference type="Proteomes" id="UP001197974"/>
    </source>
</evidence>
<sequence length="133" mass="15548">MIWVLVIIYLIIFLITWLVEKLIKKRFDLSKKRKYNKRFSREQFSTEMKILSIWSICVLLASTTIDSISRKPLLPIPMYLLIAIFFSILSTYRGLMVKKHAPSSKEYYLDFAAAIWVPIGTILLATTTQWILG</sequence>
<reference evidence="2 3" key="1">
    <citation type="submission" date="2023-06" db="EMBL/GenBank/DDBJ databases">
        <title>Five Gram-positive bacteria isolated from mangrove sediments in Shenzhen, Guangdong, China.</title>
        <authorList>
            <person name="Yu S."/>
            <person name="Zheng W."/>
            <person name="Huang Y."/>
        </authorList>
    </citation>
    <scope>NUCLEOTIDE SEQUENCE [LARGE SCALE GENOMIC DNA]</scope>
    <source>
        <strain evidence="2 3">SaN35-3</strain>
    </source>
</reference>
<feature type="transmembrane region" description="Helical" evidence="1">
    <location>
        <begin position="6"/>
        <end position="23"/>
    </location>
</feature>
<feature type="transmembrane region" description="Helical" evidence="1">
    <location>
        <begin position="76"/>
        <end position="95"/>
    </location>
</feature>
<accession>A0ABY9JTZ0</accession>
<protein>
    <submittedName>
        <fullName evidence="2">DUF4181 domain-containing protein</fullName>
    </submittedName>
</protein>
<organism evidence="2 3">
    <name type="scientific">Bacillus carboniphilus</name>
    <dbReference type="NCBI Taxonomy" id="86663"/>
    <lineage>
        <taxon>Bacteria</taxon>
        <taxon>Bacillati</taxon>
        <taxon>Bacillota</taxon>
        <taxon>Bacilli</taxon>
        <taxon>Bacillales</taxon>
        <taxon>Bacillaceae</taxon>
        <taxon>Bacillus</taxon>
    </lineage>
</organism>
<keyword evidence="1" id="KW-1133">Transmembrane helix</keyword>
<keyword evidence="3" id="KW-1185">Reference proteome</keyword>
<proteinExistence type="predicted"/>
<keyword evidence="1" id="KW-0472">Membrane</keyword>
<gene>
    <name evidence="2" type="ORF">LC087_12975</name>
</gene>
<evidence type="ECO:0000313" key="2">
    <source>
        <dbReference type="EMBL" id="WLR41763.1"/>
    </source>
</evidence>
<evidence type="ECO:0000256" key="1">
    <source>
        <dbReference type="SAM" id="Phobius"/>
    </source>
</evidence>
<feature type="transmembrane region" description="Helical" evidence="1">
    <location>
        <begin position="107"/>
        <end position="132"/>
    </location>
</feature>
<dbReference type="Pfam" id="PF13789">
    <property type="entry name" value="DUF4181"/>
    <property type="match status" value="1"/>
</dbReference>
<dbReference type="RefSeq" id="WP_226541241.1">
    <property type="nucleotide sequence ID" value="NZ_CP129013.1"/>
</dbReference>